<gene>
    <name evidence="3" type="primary">PPUP167</name>
</gene>
<dbReference type="AlphaFoldDB" id="A0A0S7ERZ8"/>
<evidence type="ECO:0000256" key="1">
    <source>
        <dbReference type="SAM" id="MobiDB-lite"/>
    </source>
</evidence>
<name>A0A0S7ERZ8_9TELE</name>
<protein>
    <submittedName>
        <fullName evidence="3">PPUP167</fullName>
    </submittedName>
</protein>
<proteinExistence type="predicted"/>
<feature type="region of interest" description="Disordered" evidence="1">
    <location>
        <begin position="68"/>
        <end position="89"/>
    </location>
</feature>
<accession>A0A0S7ERZ8</accession>
<feature type="non-terminal residue" evidence="3">
    <location>
        <position position="1"/>
    </location>
</feature>
<keyword evidence="2" id="KW-0732">Signal</keyword>
<dbReference type="EMBL" id="GBYX01476708">
    <property type="protein sequence ID" value="JAO04969.1"/>
    <property type="molecule type" value="Transcribed_RNA"/>
</dbReference>
<feature type="compositionally biased region" description="Basic and acidic residues" evidence="1">
    <location>
        <begin position="74"/>
        <end position="84"/>
    </location>
</feature>
<evidence type="ECO:0000313" key="3">
    <source>
        <dbReference type="EMBL" id="JAO04969.1"/>
    </source>
</evidence>
<reference evidence="3" key="1">
    <citation type="submission" date="2014-12" db="EMBL/GenBank/DDBJ databases">
        <title>Parallel Evolution in Life History Adaptation Evident in the Tissue-Specific Poeciliopsis prolifica transcriptome.</title>
        <authorList>
            <person name="Jue N.K."/>
            <person name="Foley R.J."/>
            <person name="Obergfell C."/>
            <person name="Reznick D.N."/>
            <person name="O'Neill R.J."/>
            <person name="O'Neill M.J."/>
        </authorList>
    </citation>
    <scope>NUCLEOTIDE SEQUENCE</scope>
</reference>
<sequence length="112" mass="12475">LICPFLQIVSLLFCVWVNITLSTVTHCSTSSASLWLLSNAQCPWQQLQQTPPHRLCLRPLIRAKVHKSGGKNHVVREAQEEPERGGSNPTGFDYGSLRYVLKCGTSHCLVCI</sequence>
<evidence type="ECO:0000256" key="2">
    <source>
        <dbReference type="SAM" id="SignalP"/>
    </source>
</evidence>
<feature type="chain" id="PRO_5006635019" evidence="2">
    <location>
        <begin position="23"/>
        <end position="112"/>
    </location>
</feature>
<feature type="signal peptide" evidence="2">
    <location>
        <begin position="1"/>
        <end position="22"/>
    </location>
</feature>
<organism evidence="3">
    <name type="scientific">Poeciliopsis prolifica</name>
    <name type="common">blackstripe livebearer</name>
    <dbReference type="NCBI Taxonomy" id="188132"/>
    <lineage>
        <taxon>Eukaryota</taxon>
        <taxon>Metazoa</taxon>
        <taxon>Chordata</taxon>
        <taxon>Craniata</taxon>
        <taxon>Vertebrata</taxon>
        <taxon>Euteleostomi</taxon>
        <taxon>Actinopterygii</taxon>
        <taxon>Neopterygii</taxon>
        <taxon>Teleostei</taxon>
        <taxon>Neoteleostei</taxon>
        <taxon>Acanthomorphata</taxon>
        <taxon>Ovalentaria</taxon>
        <taxon>Atherinomorphae</taxon>
        <taxon>Cyprinodontiformes</taxon>
        <taxon>Poeciliidae</taxon>
        <taxon>Poeciliinae</taxon>
        <taxon>Poeciliopsis</taxon>
    </lineage>
</organism>